<evidence type="ECO:0000313" key="7">
    <source>
        <dbReference type="EMBL" id="ODV86309.1"/>
    </source>
</evidence>
<evidence type="ECO:0000313" key="8">
    <source>
        <dbReference type="Proteomes" id="UP000094801"/>
    </source>
</evidence>
<dbReference type="GO" id="GO:0000329">
    <property type="term" value="C:fungal-type vacuole membrane"/>
    <property type="evidence" value="ECO:0007669"/>
    <property type="project" value="TreeGrafter"/>
</dbReference>
<keyword evidence="4 5" id="KW-0472">Membrane</keyword>
<dbReference type="InterPro" id="IPR037185">
    <property type="entry name" value="EmrE-like"/>
</dbReference>
<feature type="transmembrane region" description="Helical" evidence="5">
    <location>
        <begin position="132"/>
        <end position="153"/>
    </location>
</feature>
<evidence type="ECO:0000256" key="4">
    <source>
        <dbReference type="ARBA" id="ARBA00023136"/>
    </source>
</evidence>
<keyword evidence="2 5" id="KW-0812">Transmembrane</keyword>
<reference evidence="8" key="1">
    <citation type="submission" date="2016-04" db="EMBL/GenBank/DDBJ databases">
        <title>Comparative genomics of biotechnologically important yeasts.</title>
        <authorList>
            <consortium name="DOE Joint Genome Institute"/>
            <person name="Riley R."/>
            <person name="Haridas S."/>
            <person name="Wolfe K.H."/>
            <person name="Lopes M.R."/>
            <person name="Hittinger C.T."/>
            <person name="Goker M."/>
            <person name="Salamov A."/>
            <person name="Wisecaver J."/>
            <person name="Long T.M."/>
            <person name="Aerts A.L."/>
            <person name="Barry K."/>
            <person name="Choi C."/>
            <person name="Clum A."/>
            <person name="Coughlan A.Y."/>
            <person name="Deshpande S."/>
            <person name="Douglass A.P."/>
            <person name="Hanson S.J."/>
            <person name="Klenk H.-P."/>
            <person name="Labutti K."/>
            <person name="Lapidus A."/>
            <person name="Lindquist E."/>
            <person name="Lipzen A."/>
            <person name="Meier-Kolthoff J.P."/>
            <person name="Ohm R.A."/>
            <person name="Otillar R.P."/>
            <person name="Pangilinan J."/>
            <person name="Peng Y."/>
            <person name="Rokas A."/>
            <person name="Rosa C.A."/>
            <person name="Scheuner C."/>
            <person name="Sibirny A.A."/>
            <person name="Slot J.C."/>
            <person name="Stielow J.B."/>
            <person name="Sun H."/>
            <person name="Kurtzman C.P."/>
            <person name="Blackwell M."/>
            <person name="Grigoriev I.V."/>
            <person name="Jeffries T.W."/>
        </authorList>
    </citation>
    <scope>NUCLEOTIDE SEQUENCE [LARGE SCALE GENOMIC DNA]</scope>
    <source>
        <strain evidence="8">NRRL YB-2248</strain>
    </source>
</reference>
<feature type="transmembrane region" description="Helical" evidence="5">
    <location>
        <begin position="184"/>
        <end position="202"/>
    </location>
</feature>
<feature type="transmembrane region" description="Helical" evidence="5">
    <location>
        <begin position="27"/>
        <end position="46"/>
    </location>
</feature>
<dbReference type="SUPFAM" id="SSF103481">
    <property type="entry name" value="Multidrug resistance efflux transporter EmrE"/>
    <property type="match status" value="2"/>
</dbReference>
<feature type="domain" description="EamA" evidence="6">
    <location>
        <begin position="218"/>
        <end position="358"/>
    </location>
</feature>
<feature type="transmembrane region" description="Helical" evidence="5">
    <location>
        <begin position="316"/>
        <end position="334"/>
    </location>
</feature>
<dbReference type="EMBL" id="KV453850">
    <property type="protein sequence ID" value="ODV86309.1"/>
    <property type="molecule type" value="Genomic_DNA"/>
</dbReference>
<dbReference type="PANTHER" id="PTHR23051:SF0">
    <property type="entry name" value="SOLUTE CARRIER FAMILY 35 MEMBER F5"/>
    <property type="match status" value="1"/>
</dbReference>
<dbReference type="OrthoDB" id="1436450at2759"/>
<evidence type="ECO:0000256" key="3">
    <source>
        <dbReference type="ARBA" id="ARBA00022989"/>
    </source>
</evidence>
<evidence type="ECO:0000259" key="6">
    <source>
        <dbReference type="Pfam" id="PF00892"/>
    </source>
</evidence>
<dbReference type="STRING" id="983967.A0A1E4T3H8"/>
<proteinExistence type="predicted"/>
<evidence type="ECO:0000256" key="2">
    <source>
        <dbReference type="ARBA" id="ARBA00022692"/>
    </source>
</evidence>
<feature type="transmembrane region" description="Helical" evidence="5">
    <location>
        <begin position="250"/>
        <end position="274"/>
    </location>
</feature>
<protein>
    <recommendedName>
        <fullName evidence="6">EamA domain-containing protein</fullName>
    </recommendedName>
</protein>
<accession>A0A1E4T3H8</accession>
<evidence type="ECO:0000256" key="1">
    <source>
        <dbReference type="ARBA" id="ARBA00004141"/>
    </source>
</evidence>
<feature type="transmembrane region" description="Helical" evidence="5">
    <location>
        <begin position="340"/>
        <end position="357"/>
    </location>
</feature>
<dbReference type="Pfam" id="PF00892">
    <property type="entry name" value="EamA"/>
    <property type="match status" value="1"/>
</dbReference>
<gene>
    <name evidence="7" type="ORF">CANARDRAFT_27545</name>
</gene>
<evidence type="ECO:0000256" key="5">
    <source>
        <dbReference type="SAM" id="Phobius"/>
    </source>
</evidence>
<feature type="transmembrane region" description="Helical" evidence="5">
    <location>
        <begin position="214"/>
        <end position="238"/>
    </location>
</feature>
<dbReference type="AlphaFoldDB" id="A0A1E4T3H8"/>
<keyword evidence="8" id="KW-1185">Reference proteome</keyword>
<dbReference type="PANTHER" id="PTHR23051">
    <property type="entry name" value="SOLUTE CARRIER FAMILY 35, MEMBER F5"/>
    <property type="match status" value="1"/>
</dbReference>
<dbReference type="InterPro" id="IPR000620">
    <property type="entry name" value="EamA_dom"/>
</dbReference>
<sequence>MTLSEIVELPQSARLTSIHRSRREWRLGLFFLSCVVVLWVLSSVLLNSLFESGTYSKPFLITWINTATFSLYLIPYYYNKYKGKLSHKSKVQSNDIYGSTAPNHQSDNPTTVQSYEEQVTLQPLTFTETKTLALWFCGLWFLSNLTTNSSLIYTSVSSQTILSSTSSFFTIVIGYFFSIESINGVKLGCLVMSFVGVLLVTNNDDPSASGTKDYIFVGNLLALSGALCYGVYSILLKWKVRDDSRMDMKLFFGYVGVFNTLFLWPPLVVLHLIGFETFEIPKTPDVYFLIGFNCFISFLADFLWARAMLLTSPLTVTLGLSLTIPLAMIFDLVLKHELNSWVYVFGAVLICISFYIVNKDEQKDEDE</sequence>
<dbReference type="Proteomes" id="UP000094801">
    <property type="component" value="Unassembled WGS sequence"/>
</dbReference>
<feature type="transmembrane region" description="Helical" evidence="5">
    <location>
        <begin position="286"/>
        <end position="304"/>
    </location>
</feature>
<feature type="transmembrane region" description="Helical" evidence="5">
    <location>
        <begin position="58"/>
        <end position="78"/>
    </location>
</feature>
<comment type="subcellular location">
    <subcellularLocation>
        <location evidence="1">Membrane</location>
        <topology evidence="1">Multi-pass membrane protein</topology>
    </subcellularLocation>
</comment>
<organism evidence="7 8">
    <name type="scientific">[Candida] arabinofermentans NRRL YB-2248</name>
    <dbReference type="NCBI Taxonomy" id="983967"/>
    <lineage>
        <taxon>Eukaryota</taxon>
        <taxon>Fungi</taxon>
        <taxon>Dikarya</taxon>
        <taxon>Ascomycota</taxon>
        <taxon>Saccharomycotina</taxon>
        <taxon>Pichiomycetes</taxon>
        <taxon>Pichiales</taxon>
        <taxon>Pichiaceae</taxon>
        <taxon>Ogataea</taxon>
        <taxon>Ogataea/Candida clade</taxon>
    </lineage>
</organism>
<name>A0A1E4T3H8_9ASCO</name>
<keyword evidence="3 5" id="KW-1133">Transmembrane helix</keyword>